<reference evidence="1" key="1">
    <citation type="submission" date="2018-05" db="EMBL/GenBank/DDBJ databases">
        <authorList>
            <person name="Lanie J.A."/>
            <person name="Ng W.-L."/>
            <person name="Kazmierczak K.M."/>
            <person name="Andrzejewski T.M."/>
            <person name="Davidsen T.M."/>
            <person name="Wayne K.J."/>
            <person name="Tettelin H."/>
            <person name="Glass J.I."/>
            <person name="Rusch D."/>
            <person name="Podicherti R."/>
            <person name="Tsui H.-C.T."/>
            <person name="Winkler M.E."/>
        </authorList>
    </citation>
    <scope>NUCLEOTIDE SEQUENCE</scope>
</reference>
<proteinExistence type="predicted"/>
<name>A0A383BN30_9ZZZZ</name>
<sequence>MIYSLVYYSNNRNERDNKELSFLPRSILILTRQLRGYAIQIIIEIKNLIKLHEPTSFLFTVGMTLCFKTINWNKR</sequence>
<evidence type="ECO:0000313" key="1">
    <source>
        <dbReference type="EMBL" id="SVE20755.1"/>
    </source>
</evidence>
<organism evidence="1">
    <name type="scientific">marine metagenome</name>
    <dbReference type="NCBI Taxonomy" id="408172"/>
    <lineage>
        <taxon>unclassified sequences</taxon>
        <taxon>metagenomes</taxon>
        <taxon>ecological metagenomes</taxon>
    </lineage>
</organism>
<protein>
    <submittedName>
        <fullName evidence="1">Uncharacterized protein</fullName>
    </submittedName>
</protein>
<gene>
    <name evidence="1" type="ORF">METZ01_LOCUS473609</name>
</gene>
<dbReference type="EMBL" id="UINC01201420">
    <property type="protein sequence ID" value="SVE20755.1"/>
    <property type="molecule type" value="Genomic_DNA"/>
</dbReference>
<accession>A0A383BN30</accession>
<dbReference type="AlphaFoldDB" id="A0A383BN30"/>